<dbReference type="AlphaFoldDB" id="A0A2G4RI11"/>
<comment type="caution">
    <text evidence="2">The sequence shown here is derived from an EMBL/GenBank/DDBJ whole genome shotgun (WGS) entry which is preliminary data.</text>
</comment>
<dbReference type="RefSeq" id="WP_099540246.1">
    <property type="nucleotide sequence ID" value="NZ_PEBQ01000010.1"/>
</dbReference>
<gene>
    <name evidence="2" type="ORF">CSR02_01175</name>
</gene>
<evidence type="ECO:0000313" key="3">
    <source>
        <dbReference type="Proteomes" id="UP000228751"/>
    </source>
</evidence>
<dbReference type="OrthoDB" id="7851747at2"/>
<dbReference type="InterPro" id="IPR047756">
    <property type="entry name" value="IcmT-like"/>
</dbReference>
<dbReference type="Proteomes" id="UP000228751">
    <property type="component" value="Unassembled WGS sequence"/>
</dbReference>
<reference evidence="2 3" key="1">
    <citation type="submission" date="2017-10" db="EMBL/GenBank/DDBJ databases">
        <title>Genomic analysis of the genus Acetobacter.</title>
        <authorList>
            <person name="Kim K.H."/>
            <person name="Chun B.H."/>
            <person name="Son A.R."/>
            <person name="Jeon C.O."/>
        </authorList>
    </citation>
    <scope>NUCLEOTIDE SEQUENCE [LARGE SCALE GENOMIC DNA]</scope>
    <source>
        <strain evidence="2 3">LHT 2458</strain>
    </source>
</reference>
<keyword evidence="1" id="KW-0812">Transmembrane</keyword>
<accession>A0A2G4RI11</accession>
<sequence length="121" mass="14390">MAQWRETFRSPRIWKLDARVALFALPPLLPIFRKLTLTIMVFALITIWVVEIRYKMNFASAMRYIRSRIAGRVRKQTSRNLSWIDMDIAELDKNIREKVEEKEIKGNFFARILSSLGFKIQ</sequence>
<dbReference type="GeneID" id="66349959"/>
<organism evidence="2 3">
    <name type="scientific">Acetobacter pomorum</name>
    <dbReference type="NCBI Taxonomy" id="65959"/>
    <lineage>
        <taxon>Bacteria</taxon>
        <taxon>Pseudomonadati</taxon>
        <taxon>Pseudomonadota</taxon>
        <taxon>Alphaproteobacteria</taxon>
        <taxon>Acetobacterales</taxon>
        <taxon>Acetobacteraceae</taxon>
        <taxon>Acetobacter</taxon>
    </lineage>
</organism>
<keyword evidence="3" id="KW-1185">Reference proteome</keyword>
<dbReference type="EMBL" id="PEBQ01000010">
    <property type="protein sequence ID" value="PHY95375.1"/>
    <property type="molecule type" value="Genomic_DNA"/>
</dbReference>
<dbReference type="NCBIfam" id="NF038220">
    <property type="entry name" value="IcmT_TraK"/>
    <property type="match status" value="1"/>
</dbReference>
<keyword evidence="1" id="KW-1133">Transmembrane helix</keyword>
<proteinExistence type="predicted"/>
<evidence type="ECO:0000313" key="2">
    <source>
        <dbReference type="EMBL" id="PHY95375.1"/>
    </source>
</evidence>
<name>A0A2G4RI11_9PROT</name>
<feature type="transmembrane region" description="Helical" evidence="1">
    <location>
        <begin position="35"/>
        <end position="54"/>
    </location>
</feature>
<keyword evidence="1" id="KW-0472">Membrane</keyword>
<protein>
    <submittedName>
        <fullName evidence="2">Uncharacterized protein</fullName>
    </submittedName>
</protein>
<evidence type="ECO:0000256" key="1">
    <source>
        <dbReference type="SAM" id="Phobius"/>
    </source>
</evidence>